<organism evidence="2 3">
    <name type="scientific">Paecilomyces lecythidis</name>
    <dbReference type="NCBI Taxonomy" id="3004212"/>
    <lineage>
        <taxon>Eukaryota</taxon>
        <taxon>Fungi</taxon>
        <taxon>Dikarya</taxon>
        <taxon>Ascomycota</taxon>
        <taxon>Pezizomycotina</taxon>
        <taxon>Eurotiomycetes</taxon>
        <taxon>Eurotiomycetidae</taxon>
        <taxon>Eurotiales</taxon>
        <taxon>Thermoascaceae</taxon>
        <taxon>Paecilomyces</taxon>
    </lineage>
</organism>
<sequence length="743" mass="80705">MQQSTRPEVQPLSGPENEKGIKKEEADSTTLGSVPASASALASASGGQQTLAPQVESLARSLVVPYHQNQNQSQPQPQVQNQRAADLADSSRNYVPLAVAMASGSNVNQTQGQHQHQYAYPAQAQGQGHNQGMAIGSAVSGYSPGPFASMMNPGAVYPFGSTSAQGWGSGSVMTTGYGNGFGQPYTPAANMWPRPMGRAFTMTPTPEPQGYTGLGGFSAGGQGAFGFAHQRHPSLAASPPAASPSYAYPSGTSVSGGYALQSREPAIKEENEDSRIALETQVQRLHLSPSFATPEPSVSARASERAQSHPVASTRVSGACPSLGSLEMKSLPPKLVLFYFGVLTTQASLMPRFDFTREDSGRWGVKLTLYGHTLIKEEYGSQTAAKLAACRDAMEALRLQYPGWAVPDEPHETETESLWNWTKLLSSKIRFLCLLSSSALIVRLTEYCEQNKLSPPKYTKYVHVKGYRYEVEVGGISYFGVPKSHRTEREATNAAAHMGMHSTLVRCLQDDVGLLDGELSLDVNPRLGTASSLVAAHRTAAKDKGPKVLKMIMPKGKAAPKVGKKKKEKKINSNLLPVVNRRIRELTPPSNPIKSSRWNVTPSQIKSQIGRLGTGRERLEKTCNLLDLQYPEIEISQTDGRLVDNSEGEYRAAAFFPNDPFLARVGPIGTVRQVLKDKTEAREVCSRKVVDYLIKMVEEDTALDNEVAKEKEKVERWKENAIIQCVHQGFVDVEEGEVLMKDA</sequence>
<dbReference type="Proteomes" id="UP001583193">
    <property type="component" value="Unassembled WGS sequence"/>
</dbReference>
<dbReference type="Gene3D" id="3.30.160.20">
    <property type="match status" value="1"/>
</dbReference>
<protein>
    <recommendedName>
        <fullName evidence="4">DRBM domain-containing protein</fullName>
    </recommendedName>
</protein>
<feature type="compositionally biased region" description="Basic and acidic residues" evidence="1">
    <location>
        <begin position="16"/>
        <end position="26"/>
    </location>
</feature>
<reference evidence="2 3" key="1">
    <citation type="journal article" date="2024" name="IMA Fungus">
        <title>IMA Genome - F19 : A genome assembly and annotation guide to empower mycologists, including annotated draft genome sequences of Ceratocystis pirilliformis, Diaporthe australafricana, Fusarium ophioides, Paecilomyces lecythidis, and Sporothrix stenoceras.</title>
        <authorList>
            <person name="Aylward J."/>
            <person name="Wilson A.M."/>
            <person name="Visagie C.M."/>
            <person name="Spraker J."/>
            <person name="Barnes I."/>
            <person name="Buitendag C."/>
            <person name="Ceriani C."/>
            <person name="Del Mar Angel L."/>
            <person name="du Plessis D."/>
            <person name="Fuchs T."/>
            <person name="Gasser K."/>
            <person name="Kramer D."/>
            <person name="Li W."/>
            <person name="Munsamy K."/>
            <person name="Piso A."/>
            <person name="Price J.L."/>
            <person name="Sonnekus B."/>
            <person name="Thomas C."/>
            <person name="van der Nest A."/>
            <person name="van Dijk A."/>
            <person name="van Heerden A."/>
            <person name="van Vuuren N."/>
            <person name="Yilmaz N."/>
            <person name="Duong T.A."/>
            <person name="van der Merwe N.A."/>
            <person name="Wingfield M.J."/>
            <person name="Wingfield B.D."/>
        </authorList>
    </citation>
    <scope>NUCLEOTIDE SEQUENCE [LARGE SCALE GENOMIC DNA]</scope>
    <source>
        <strain evidence="2 3">CMW 18167</strain>
    </source>
</reference>
<gene>
    <name evidence="2" type="ORF">Plec18167_004405</name>
</gene>
<feature type="compositionally biased region" description="Low complexity" evidence="1">
    <location>
        <begin position="33"/>
        <end position="45"/>
    </location>
</feature>
<dbReference type="CDD" id="cd00048">
    <property type="entry name" value="DSRM_SF"/>
    <property type="match status" value="1"/>
</dbReference>
<proteinExistence type="predicted"/>
<dbReference type="EMBL" id="JAVDPF010000012">
    <property type="protein sequence ID" value="KAL1878336.1"/>
    <property type="molecule type" value="Genomic_DNA"/>
</dbReference>
<accession>A0ABR3XRG7</accession>
<feature type="region of interest" description="Disordered" evidence="1">
    <location>
        <begin position="1"/>
        <end position="50"/>
    </location>
</feature>
<feature type="region of interest" description="Disordered" evidence="1">
    <location>
        <begin position="67"/>
        <end position="88"/>
    </location>
</feature>
<feature type="compositionally biased region" description="Low complexity" evidence="1">
    <location>
        <begin position="68"/>
        <end position="82"/>
    </location>
</feature>
<name>A0ABR3XRG7_9EURO</name>
<keyword evidence="3" id="KW-1185">Reference proteome</keyword>
<comment type="caution">
    <text evidence="2">The sequence shown here is derived from an EMBL/GenBank/DDBJ whole genome shotgun (WGS) entry which is preliminary data.</text>
</comment>
<evidence type="ECO:0008006" key="4">
    <source>
        <dbReference type="Google" id="ProtNLM"/>
    </source>
</evidence>
<evidence type="ECO:0000313" key="2">
    <source>
        <dbReference type="EMBL" id="KAL1878336.1"/>
    </source>
</evidence>
<dbReference type="SUPFAM" id="SSF54768">
    <property type="entry name" value="dsRNA-binding domain-like"/>
    <property type="match status" value="1"/>
</dbReference>
<evidence type="ECO:0000313" key="3">
    <source>
        <dbReference type="Proteomes" id="UP001583193"/>
    </source>
</evidence>
<evidence type="ECO:0000256" key="1">
    <source>
        <dbReference type="SAM" id="MobiDB-lite"/>
    </source>
</evidence>